<dbReference type="PANTHER" id="PTHR48228:SF6">
    <property type="entry name" value="L-CARNITINE COA-TRANSFERASE"/>
    <property type="match status" value="1"/>
</dbReference>
<gene>
    <name evidence="2" type="ORF">GCM10011611_58980</name>
</gene>
<sequence>MTTEIPPAQPYRPEQSCPLDGLRVLDFSRLVAGNMLTLQLADFGAEVIKLEPASGDPLRAWREDGVAAYWKVYGRNKKSIRLDLRSAEGKALLARLIPTAHVLVESFRPGSMEAAGFGPEAVARLNPKLVFVRISGFGQTGPYAERPGFGSLVEAMSGFAAKNGFADKPPALPNFALADMVAGIQGAFAAMVAVREAERPGGKGQVIDLSLLEPLHATLGPEAAAWRITGSIPPRSGNRASITAPRNIYATADGGWVALSASTQAMTERLFRAIGRADMIDDPRFRTNADRLAHVEDVDAVVAAFIGARSLAENLAFFEAAEVTVGPVYDAQGFEADPHVQGRGVLVEMADADLGSLPMHAVVPRLSETPGALRRPAPALGEHEQEILAALGDG</sequence>
<dbReference type="Gene3D" id="3.30.1540.10">
    <property type="entry name" value="formyl-coa transferase, domain 3"/>
    <property type="match status" value="1"/>
</dbReference>
<dbReference type="RefSeq" id="WP_189051772.1">
    <property type="nucleotide sequence ID" value="NZ_BMJQ01000021.1"/>
</dbReference>
<dbReference type="InterPro" id="IPR050509">
    <property type="entry name" value="CoA-transferase_III"/>
</dbReference>
<dbReference type="GO" id="GO:0016740">
    <property type="term" value="F:transferase activity"/>
    <property type="evidence" value="ECO:0007669"/>
    <property type="project" value="UniProtKB-KW"/>
</dbReference>
<protein>
    <submittedName>
        <fullName evidence="2">CoA transferase</fullName>
    </submittedName>
</protein>
<comment type="caution">
    <text evidence="2">The sequence shown here is derived from an EMBL/GenBank/DDBJ whole genome shotgun (WGS) entry which is preliminary data.</text>
</comment>
<proteinExistence type="predicted"/>
<name>A0A8J2YZV4_9PROT</name>
<evidence type="ECO:0000313" key="3">
    <source>
        <dbReference type="Proteomes" id="UP000646365"/>
    </source>
</evidence>
<dbReference type="SUPFAM" id="SSF89796">
    <property type="entry name" value="CoA-transferase family III (CaiB/BaiF)"/>
    <property type="match status" value="1"/>
</dbReference>
<dbReference type="InterPro" id="IPR023606">
    <property type="entry name" value="CoA-Trfase_III_dom_1_sf"/>
</dbReference>
<dbReference type="Pfam" id="PF02515">
    <property type="entry name" value="CoA_transf_3"/>
    <property type="match status" value="1"/>
</dbReference>
<reference evidence="2" key="2">
    <citation type="submission" date="2020-09" db="EMBL/GenBank/DDBJ databases">
        <authorList>
            <person name="Sun Q."/>
            <person name="Zhou Y."/>
        </authorList>
    </citation>
    <scope>NUCLEOTIDE SEQUENCE</scope>
    <source>
        <strain evidence="2">CGMCC 1.15725</strain>
    </source>
</reference>
<evidence type="ECO:0000256" key="1">
    <source>
        <dbReference type="ARBA" id="ARBA00022679"/>
    </source>
</evidence>
<dbReference type="Gene3D" id="3.40.50.10540">
    <property type="entry name" value="Crotonobetainyl-coa:carnitine coa-transferase, domain 1"/>
    <property type="match status" value="1"/>
</dbReference>
<keyword evidence="3" id="KW-1185">Reference proteome</keyword>
<reference evidence="2" key="1">
    <citation type="journal article" date="2014" name="Int. J. Syst. Evol. Microbiol.">
        <title>Complete genome sequence of Corynebacterium casei LMG S-19264T (=DSM 44701T), isolated from a smear-ripened cheese.</title>
        <authorList>
            <consortium name="US DOE Joint Genome Institute (JGI-PGF)"/>
            <person name="Walter F."/>
            <person name="Albersmeier A."/>
            <person name="Kalinowski J."/>
            <person name="Ruckert C."/>
        </authorList>
    </citation>
    <scope>NUCLEOTIDE SEQUENCE</scope>
    <source>
        <strain evidence="2">CGMCC 1.15725</strain>
    </source>
</reference>
<keyword evidence="1 2" id="KW-0808">Transferase</keyword>
<dbReference type="Proteomes" id="UP000646365">
    <property type="component" value="Unassembled WGS sequence"/>
</dbReference>
<dbReference type="EMBL" id="BMJQ01000021">
    <property type="protein sequence ID" value="GGF44752.1"/>
    <property type="molecule type" value="Genomic_DNA"/>
</dbReference>
<accession>A0A8J2YZV4</accession>
<dbReference type="AlphaFoldDB" id="A0A8J2YZV4"/>
<dbReference type="PANTHER" id="PTHR48228">
    <property type="entry name" value="SUCCINYL-COA--D-CITRAMALATE COA-TRANSFERASE"/>
    <property type="match status" value="1"/>
</dbReference>
<dbReference type="InterPro" id="IPR044855">
    <property type="entry name" value="CoA-Trfase_III_dom3_sf"/>
</dbReference>
<evidence type="ECO:0000313" key="2">
    <source>
        <dbReference type="EMBL" id="GGF44752.1"/>
    </source>
</evidence>
<organism evidence="2 3">
    <name type="scientific">Aliidongia dinghuensis</name>
    <dbReference type="NCBI Taxonomy" id="1867774"/>
    <lineage>
        <taxon>Bacteria</taxon>
        <taxon>Pseudomonadati</taxon>
        <taxon>Pseudomonadota</taxon>
        <taxon>Alphaproteobacteria</taxon>
        <taxon>Rhodospirillales</taxon>
        <taxon>Dongiaceae</taxon>
        <taxon>Aliidongia</taxon>
    </lineage>
</organism>
<dbReference type="InterPro" id="IPR003673">
    <property type="entry name" value="CoA-Trfase_fam_III"/>
</dbReference>